<dbReference type="AlphaFoldDB" id="A0A0V1MAU9"/>
<accession>A0A0V1MAU9</accession>
<comment type="caution">
    <text evidence="1">The sequence shown here is derived from an EMBL/GenBank/DDBJ whole genome shotgun (WGS) entry which is preliminary data.</text>
</comment>
<name>A0A0V1MAU9_9BILA</name>
<protein>
    <submittedName>
        <fullName evidence="1">Uncharacterized protein</fullName>
    </submittedName>
</protein>
<gene>
    <name evidence="1" type="ORF">T10_451</name>
</gene>
<sequence>MKFQKSARKINYDEIRCILSSEKICSMLSMLLIKRLLMMEKKRHFEKHRMEACHLFLTFCVEWHKKRARKLFQKA</sequence>
<keyword evidence="2" id="KW-1185">Reference proteome</keyword>
<proteinExistence type="predicted"/>
<organism evidence="1 2">
    <name type="scientific">Trichinella papuae</name>
    <dbReference type="NCBI Taxonomy" id="268474"/>
    <lineage>
        <taxon>Eukaryota</taxon>
        <taxon>Metazoa</taxon>
        <taxon>Ecdysozoa</taxon>
        <taxon>Nematoda</taxon>
        <taxon>Enoplea</taxon>
        <taxon>Dorylaimia</taxon>
        <taxon>Trichinellida</taxon>
        <taxon>Trichinellidae</taxon>
        <taxon>Trichinella</taxon>
    </lineage>
</organism>
<evidence type="ECO:0000313" key="2">
    <source>
        <dbReference type="Proteomes" id="UP000054843"/>
    </source>
</evidence>
<evidence type="ECO:0000313" key="1">
    <source>
        <dbReference type="EMBL" id="KRZ68902.1"/>
    </source>
</evidence>
<dbReference type="EMBL" id="JYDO01000151">
    <property type="protein sequence ID" value="KRZ68902.1"/>
    <property type="molecule type" value="Genomic_DNA"/>
</dbReference>
<dbReference type="Proteomes" id="UP000054843">
    <property type="component" value="Unassembled WGS sequence"/>
</dbReference>
<reference evidence="1 2" key="1">
    <citation type="submission" date="2015-01" db="EMBL/GenBank/DDBJ databases">
        <title>Evolution of Trichinella species and genotypes.</title>
        <authorList>
            <person name="Korhonen P.K."/>
            <person name="Edoardo P."/>
            <person name="Giuseppe L.R."/>
            <person name="Gasser R.B."/>
        </authorList>
    </citation>
    <scope>NUCLEOTIDE SEQUENCE [LARGE SCALE GENOMIC DNA]</scope>
    <source>
        <strain evidence="1">ISS1980</strain>
    </source>
</reference>